<reference evidence="2 4" key="2">
    <citation type="submission" date="2018-06" db="EMBL/GenBank/DDBJ databases">
        <authorList>
            <consortium name="Pathogen Informatics"/>
            <person name="Doyle S."/>
        </authorList>
    </citation>
    <scope>NUCLEOTIDE SEQUENCE [LARGE SCALE GENOMIC DNA]</scope>
    <source>
        <strain evidence="2 4">NCTC11212</strain>
    </source>
</reference>
<organism evidence="2 4">
    <name type="scientific">Chryseobacterium balustinum</name>
    <dbReference type="NCBI Taxonomy" id="246"/>
    <lineage>
        <taxon>Bacteria</taxon>
        <taxon>Pseudomonadati</taxon>
        <taxon>Bacteroidota</taxon>
        <taxon>Flavobacteriia</taxon>
        <taxon>Flavobacteriales</taxon>
        <taxon>Weeksellaceae</taxon>
        <taxon>Chryseobacterium group</taxon>
        <taxon>Chryseobacterium</taxon>
    </lineage>
</organism>
<evidence type="ECO:0008006" key="5">
    <source>
        <dbReference type="Google" id="ProtNLM"/>
    </source>
</evidence>
<proteinExistence type="predicted"/>
<reference evidence="1 3" key="1">
    <citation type="submission" date="2017-02" db="EMBL/GenBank/DDBJ databases">
        <authorList>
            <person name="Varghese N."/>
            <person name="Submissions S."/>
        </authorList>
    </citation>
    <scope>NUCLEOTIDE SEQUENCE [LARGE SCALE GENOMIC DNA]</scope>
    <source>
        <strain evidence="1 3">DSM 16775</strain>
    </source>
</reference>
<protein>
    <recommendedName>
        <fullName evidence="5">ArpU family transcriptional regulator</fullName>
    </recommendedName>
</protein>
<keyword evidence="3" id="KW-1185">Reference proteome</keyword>
<evidence type="ECO:0000313" key="1">
    <source>
        <dbReference type="EMBL" id="SKB70512.1"/>
    </source>
</evidence>
<sequence>MLNTLMHAQLKNIYNGKIDSVIIKNFSYQDRETSTVNDEIESTRVILLSSKKLTEIQIKKLDELLKSKKSYIKQRALLSHFNKKIEYFFNGNKIQDITISSMTKNITIYREEKCIYKAKMSFFLEKGIKNLEK</sequence>
<dbReference type="AlphaFoldDB" id="A0AAX2INM0"/>
<evidence type="ECO:0000313" key="3">
    <source>
        <dbReference type="Proteomes" id="UP000190669"/>
    </source>
</evidence>
<evidence type="ECO:0000313" key="4">
    <source>
        <dbReference type="Proteomes" id="UP000251937"/>
    </source>
</evidence>
<accession>A0AAX2INM0</accession>
<dbReference type="EMBL" id="UAVR01000015">
    <property type="protein sequence ID" value="SQA91454.1"/>
    <property type="molecule type" value="Genomic_DNA"/>
</dbReference>
<evidence type="ECO:0000313" key="2">
    <source>
        <dbReference type="EMBL" id="SQA91454.1"/>
    </source>
</evidence>
<dbReference type="Proteomes" id="UP000251937">
    <property type="component" value="Unassembled WGS sequence"/>
</dbReference>
<dbReference type="Proteomes" id="UP000190669">
    <property type="component" value="Unassembled WGS sequence"/>
</dbReference>
<gene>
    <name evidence="2" type="ORF">NCTC11212_03088</name>
    <name evidence="1" type="ORF">SAMN05421800_106168</name>
</gene>
<comment type="caution">
    <text evidence="2">The sequence shown here is derived from an EMBL/GenBank/DDBJ whole genome shotgun (WGS) entry which is preliminary data.</text>
</comment>
<name>A0AAX2INM0_9FLAO</name>
<dbReference type="EMBL" id="FUZE01000006">
    <property type="protein sequence ID" value="SKB70512.1"/>
    <property type="molecule type" value="Genomic_DNA"/>
</dbReference>